<dbReference type="PROSITE" id="PS51806">
    <property type="entry name" value="DOG1"/>
    <property type="match status" value="1"/>
</dbReference>
<organism evidence="8 9">
    <name type="scientific">Vigna unguiculata</name>
    <name type="common">Cowpea</name>
    <dbReference type="NCBI Taxonomy" id="3917"/>
    <lineage>
        <taxon>Eukaryota</taxon>
        <taxon>Viridiplantae</taxon>
        <taxon>Streptophyta</taxon>
        <taxon>Embryophyta</taxon>
        <taxon>Tracheophyta</taxon>
        <taxon>Spermatophyta</taxon>
        <taxon>Magnoliopsida</taxon>
        <taxon>eudicotyledons</taxon>
        <taxon>Gunneridae</taxon>
        <taxon>Pentapetalae</taxon>
        <taxon>rosids</taxon>
        <taxon>fabids</taxon>
        <taxon>Fabales</taxon>
        <taxon>Fabaceae</taxon>
        <taxon>Papilionoideae</taxon>
        <taxon>50 kb inversion clade</taxon>
        <taxon>NPAAA clade</taxon>
        <taxon>indigoferoid/millettioid clade</taxon>
        <taxon>Phaseoleae</taxon>
        <taxon>Vigna</taxon>
    </lineage>
</organism>
<evidence type="ECO:0000256" key="3">
    <source>
        <dbReference type="ARBA" id="ARBA00023125"/>
    </source>
</evidence>
<accession>A0A4D6N4E4</accession>
<evidence type="ECO:0000256" key="1">
    <source>
        <dbReference type="ARBA" id="ARBA00004123"/>
    </source>
</evidence>
<dbReference type="GO" id="GO:0005634">
    <property type="term" value="C:nucleus"/>
    <property type="evidence" value="ECO:0007669"/>
    <property type="project" value="UniProtKB-SubCell"/>
</dbReference>
<sequence length="233" mass="26630">MGSSNQFNQGRKFLANKPRNEVDAKEEIFRIDEGKNSAGNTTFATNYGRWLEKHNRLICEIRSSLNEEVVDDKLVFLIDIVMKHYVEFSEMKTSAANFDVSNVAWNTTAEHSVWWIGGFRPSQLLQVIVPQLQHSCSQQQLSDIWNFVQSCKQVEYALARGMEKLHQILHNATTEGDKGLKLTCASQHMRFLKQANDVRQEFLHQLCGLLTNSQYAEFLLGLGERLHNPASSL</sequence>
<dbReference type="AlphaFoldDB" id="A0A4D6N4E4"/>
<evidence type="ECO:0000256" key="5">
    <source>
        <dbReference type="ARBA" id="ARBA00023163"/>
    </source>
</evidence>
<dbReference type="PANTHER" id="PTHR45693">
    <property type="entry name" value="TRANSCRIPTION FACTOR TGA9"/>
    <property type="match status" value="1"/>
</dbReference>
<evidence type="ECO:0000259" key="7">
    <source>
        <dbReference type="PROSITE" id="PS51806"/>
    </source>
</evidence>
<keyword evidence="5" id="KW-0804">Transcription</keyword>
<keyword evidence="3" id="KW-0238">DNA-binding</keyword>
<name>A0A4D6N4E4_VIGUN</name>
<dbReference type="GO" id="GO:0043565">
    <property type="term" value="F:sequence-specific DNA binding"/>
    <property type="evidence" value="ECO:0007669"/>
    <property type="project" value="InterPro"/>
</dbReference>
<dbReference type="Proteomes" id="UP000501690">
    <property type="component" value="Linkage Group LG9"/>
</dbReference>
<dbReference type="Pfam" id="PF14144">
    <property type="entry name" value="DOG1"/>
    <property type="match status" value="1"/>
</dbReference>
<feature type="domain" description="DOG1" evidence="7">
    <location>
        <begin position="40"/>
        <end position="233"/>
    </location>
</feature>
<keyword evidence="6" id="KW-0539">Nucleus</keyword>
<evidence type="ECO:0000256" key="4">
    <source>
        <dbReference type="ARBA" id="ARBA00023159"/>
    </source>
</evidence>
<evidence type="ECO:0000313" key="9">
    <source>
        <dbReference type="Proteomes" id="UP000501690"/>
    </source>
</evidence>
<dbReference type="PANTHER" id="PTHR45693:SF19">
    <property type="entry name" value="FACTOR BZIP PROTEIN, PUTATIVE-RELATED"/>
    <property type="match status" value="1"/>
</dbReference>
<protein>
    <submittedName>
        <fullName evidence="8">Transcription factor TGA</fullName>
    </submittedName>
</protein>
<dbReference type="OrthoDB" id="1403035at2759"/>
<dbReference type="GO" id="GO:0006351">
    <property type="term" value="P:DNA-templated transcription"/>
    <property type="evidence" value="ECO:0007669"/>
    <property type="project" value="InterPro"/>
</dbReference>
<evidence type="ECO:0000256" key="2">
    <source>
        <dbReference type="ARBA" id="ARBA00023015"/>
    </source>
</evidence>
<keyword evidence="2" id="KW-0805">Transcription regulation</keyword>
<dbReference type="EMBL" id="CP039353">
    <property type="protein sequence ID" value="QCE07772.1"/>
    <property type="molecule type" value="Genomic_DNA"/>
</dbReference>
<evidence type="ECO:0000313" key="8">
    <source>
        <dbReference type="EMBL" id="QCE07772.1"/>
    </source>
</evidence>
<evidence type="ECO:0000256" key="6">
    <source>
        <dbReference type="ARBA" id="ARBA00023242"/>
    </source>
</evidence>
<dbReference type="Gramene" id="Vigun07g186900.1.v1.2">
    <property type="protein sequence ID" value="Vigun07g186900.1.v1.2"/>
    <property type="gene ID" value="Vigun07g186900.v1.2"/>
</dbReference>
<dbReference type="InterPro" id="IPR025422">
    <property type="entry name" value="TGA_domain"/>
</dbReference>
<keyword evidence="9" id="KW-1185">Reference proteome</keyword>
<proteinExistence type="predicted"/>
<reference evidence="8 9" key="1">
    <citation type="submission" date="2019-04" db="EMBL/GenBank/DDBJ databases">
        <title>An improved genome assembly and genetic linkage map for asparagus bean, Vigna unguiculata ssp. sesquipedialis.</title>
        <authorList>
            <person name="Xia Q."/>
            <person name="Zhang R."/>
            <person name="Dong Y."/>
        </authorList>
    </citation>
    <scope>NUCLEOTIDE SEQUENCE [LARGE SCALE GENOMIC DNA]</scope>
    <source>
        <tissue evidence="8">Leaf</tissue>
    </source>
</reference>
<gene>
    <name evidence="8" type="ORF">DEO72_LG9g2792</name>
</gene>
<keyword evidence="4" id="KW-0010">Activator</keyword>
<comment type="subcellular location">
    <subcellularLocation>
        <location evidence="1">Nucleus</location>
    </subcellularLocation>
</comment>